<dbReference type="RefSeq" id="WP_047007440.1">
    <property type="nucleotide sequence ID" value="NZ_CP018097.1"/>
</dbReference>
<keyword evidence="2" id="KW-1185">Reference proteome</keyword>
<proteinExistence type="predicted"/>
<reference evidence="1 2" key="1">
    <citation type="submission" date="2015-04" db="EMBL/GenBank/DDBJ databases">
        <title>The draft genome sequence of Erythrobacr gangjinensis K7-2.</title>
        <authorList>
            <person name="Zhuang L."/>
            <person name="Liu Y."/>
            <person name="Shao Z."/>
        </authorList>
    </citation>
    <scope>NUCLEOTIDE SEQUENCE [LARGE SCALE GENOMIC DNA]</scope>
    <source>
        <strain evidence="1 2">K7-2</strain>
    </source>
</reference>
<dbReference type="Proteomes" id="UP000053070">
    <property type="component" value="Unassembled WGS sequence"/>
</dbReference>
<comment type="caution">
    <text evidence="1">The sequence shown here is derived from an EMBL/GenBank/DDBJ whole genome shotgun (WGS) entry which is preliminary data.</text>
</comment>
<name>A0A0G9MN02_9SPHN</name>
<dbReference type="OrthoDB" id="7594270at2"/>
<dbReference type="PATRIC" id="fig|502682.8.peg.2410"/>
<dbReference type="KEGG" id="egn:BMF35_a1358"/>
<dbReference type="EMBL" id="LBHC01000002">
    <property type="protein sequence ID" value="KLE32092.1"/>
    <property type="molecule type" value="Genomic_DNA"/>
</dbReference>
<accession>A0A0G9MN02</accession>
<sequence length="322" mass="34584">MQVHPDIAALRSDRAPQREAQTLILAARNAWAAEEGASELLAELEAYGEGAPLEACPVLEAVFTGQGEAERLMHALVKHYCKAIAENPLGHPPFRIGFNGVSTSILLGRSGRAQMMLQAREPGTFDNPSYILPDATRLDAVLAGEAQGRIVRRVVRGETACRFDEEVVALRAGGRYAFDLSSESLMIDVVDTRFVVLRLMRTAENPAPAREYCAETGAFLHQCAGNIATSRLEALIATLGRMGREDAAPAIAAIALDEGDSSLRWQAVREALSLDSKTGFAALAEIAARAGDPLAANAGALRAQLCETYPQFAQWEARQCPA</sequence>
<evidence type="ECO:0000313" key="2">
    <source>
        <dbReference type="Proteomes" id="UP000053070"/>
    </source>
</evidence>
<organism evidence="1 2">
    <name type="scientific">Aurantiacibacter gangjinensis</name>
    <dbReference type="NCBI Taxonomy" id="502682"/>
    <lineage>
        <taxon>Bacteria</taxon>
        <taxon>Pseudomonadati</taxon>
        <taxon>Pseudomonadota</taxon>
        <taxon>Alphaproteobacteria</taxon>
        <taxon>Sphingomonadales</taxon>
        <taxon>Erythrobacteraceae</taxon>
        <taxon>Aurantiacibacter</taxon>
    </lineage>
</organism>
<dbReference type="AlphaFoldDB" id="A0A0G9MN02"/>
<protein>
    <submittedName>
        <fullName evidence="1">Uncharacterized protein</fullName>
    </submittedName>
</protein>
<dbReference type="STRING" id="502682.BMF35_a1358"/>
<gene>
    <name evidence="1" type="ORF">AAW01_11815</name>
</gene>
<evidence type="ECO:0000313" key="1">
    <source>
        <dbReference type="EMBL" id="KLE32092.1"/>
    </source>
</evidence>